<protein>
    <submittedName>
        <fullName evidence="5">DHAR</fullName>
        <ecNumber evidence="5">1.8.5.1</ecNumber>
        <ecNumber evidence="5">2.5.1.18</ecNumber>
    </submittedName>
</protein>
<dbReference type="AlphaFoldDB" id="A0A7R8HAM3"/>
<keyword evidence="1 5" id="KW-0808">Transferase</keyword>
<name>A0A7R8HAM3_LEPSM</name>
<evidence type="ECO:0000256" key="1">
    <source>
        <dbReference type="ARBA" id="ARBA00022679"/>
    </source>
</evidence>
<dbReference type="OrthoDB" id="1935530at2759"/>
<dbReference type="GO" id="GO:0033355">
    <property type="term" value="P:ascorbate glutathione cycle"/>
    <property type="evidence" value="ECO:0007669"/>
    <property type="project" value="InterPro"/>
</dbReference>
<dbReference type="SUPFAM" id="SSF47616">
    <property type="entry name" value="GST C-terminal domain-like"/>
    <property type="match status" value="1"/>
</dbReference>
<comment type="catalytic activity">
    <reaction evidence="3">
        <text>L-dehydroascorbate + 2 glutathione = glutathione disulfide + L-ascorbate</text>
        <dbReference type="Rhea" id="RHEA:24424"/>
        <dbReference type="ChEBI" id="CHEBI:38290"/>
        <dbReference type="ChEBI" id="CHEBI:57925"/>
        <dbReference type="ChEBI" id="CHEBI:58297"/>
        <dbReference type="ChEBI" id="CHEBI:58539"/>
        <dbReference type="EC" id="1.8.5.1"/>
    </reaction>
</comment>
<organism evidence="5 6">
    <name type="scientific">Lepeophtheirus salmonis</name>
    <name type="common">Salmon louse</name>
    <name type="synonym">Caligus salmonis</name>
    <dbReference type="NCBI Taxonomy" id="72036"/>
    <lineage>
        <taxon>Eukaryota</taxon>
        <taxon>Metazoa</taxon>
        <taxon>Ecdysozoa</taxon>
        <taxon>Arthropoda</taxon>
        <taxon>Crustacea</taxon>
        <taxon>Multicrustacea</taxon>
        <taxon>Hexanauplia</taxon>
        <taxon>Copepoda</taxon>
        <taxon>Siphonostomatoida</taxon>
        <taxon>Caligidae</taxon>
        <taxon>Lepeophtheirus</taxon>
    </lineage>
</organism>
<keyword evidence="5" id="KW-0560">Oxidoreductase</keyword>
<evidence type="ECO:0000256" key="3">
    <source>
        <dbReference type="ARBA" id="ARBA00049544"/>
    </source>
</evidence>
<comment type="similarity">
    <text evidence="2">Belongs to the GST superfamily. DHAR family.</text>
</comment>
<dbReference type="InterPro" id="IPR036249">
    <property type="entry name" value="Thioredoxin-like_sf"/>
</dbReference>
<accession>A0A7R8HAM3</accession>
<evidence type="ECO:0000313" key="6">
    <source>
        <dbReference type="Proteomes" id="UP000675881"/>
    </source>
</evidence>
<dbReference type="InterPro" id="IPR036282">
    <property type="entry name" value="Glutathione-S-Trfase_C_sf"/>
</dbReference>
<evidence type="ECO:0000313" key="5">
    <source>
        <dbReference type="EMBL" id="CAF2969021.1"/>
    </source>
</evidence>
<dbReference type="PANTHER" id="PTHR44420">
    <property type="entry name" value="GLUTATHIONE S-TRANSFERASE DHAR2-RELATED"/>
    <property type="match status" value="1"/>
</dbReference>
<dbReference type="Gene3D" id="1.20.1050.10">
    <property type="match status" value="1"/>
</dbReference>
<evidence type="ECO:0000259" key="4">
    <source>
        <dbReference type="Pfam" id="PF13417"/>
    </source>
</evidence>
<proteinExistence type="inferred from homology"/>
<dbReference type="InterPro" id="IPR044627">
    <property type="entry name" value="DHAR1/2/3/4"/>
</dbReference>
<reference evidence="5" key="1">
    <citation type="submission" date="2021-02" db="EMBL/GenBank/DDBJ databases">
        <authorList>
            <person name="Bekaert M."/>
        </authorList>
    </citation>
    <scope>NUCLEOTIDE SEQUENCE</scope>
    <source>
        <strain evidence="5">IoA-00</strain>
    </source>
</reference>
<dbReference type="InterPro" id="IPR004045">
    <property type="entry name" value="Glutathione_S-Trfase_N"/>
</dbReference>
<feature type="domain" description="GST N-terminal" evidence="4">
    <location>
        <begin position="18"/>
        <end position="85"/>
    </location>
</feature>
<dbReference type="GO" id="GO:0004364">
    <property type="term" value="F:glutathione transferase activity"/>
    <property type="evidence" value="ECO:0007669"/>
    <property type="project" value="UniProtKB-EC"/>
</dbReference>
<dbReference type="Proteomes" id="UP000675881">
    <property type="component" value="Chromosome 6"/>
</dbReference>
<dbReference type="EMBL" id="HG994585">
    <property type="protein sequence ID" value="CAF2969021.1"/>
    <property type="molecule type" value="Genomic_DNA"/>
</dbReference>
<sequence>MTIELYLKAGHKGNDVGDCPFAQFIRCILNHKDISYDLKPCTQETKPEWLLKDFEGRLPCLMHNGKGTIESSDIADYIEKTFPQKSLKTPEEVSKEVLVFFPAMVKLFLEDLLTSSGGPYLSGASETLADYSLAPKLFHMTAIVPEFHPKVYEKLKNNHFPN</sequence>
<dbReference type="Gene3D" id="3.40.30.10">
    <property type="entry name" value="Glutaredoxin"/>
    <property type="match status" value="1"/>
</dbReference>
<keyword evidence="6" id="KW-1185">Reference proteome</keyword>
<evidence type="ECO:0000256" key="2">
    <source>
        <dbReference type="ARBA" id="ARBA00024194"/>
    </source>
</evidence>
<dbReference type="CDD" id="cd00570">
    <property type="entry name" value="GST_N_family"/>
    <property type="match status" value="1"/>
</dbReference>
<dbReference type="SUPFAM" id="SSF52833">
    <property type="entry name" value="Thioredoxin-like"/>
    <property type="match status" value="1"/>
</dbReference>
<gene>
    <name evidence="5" type="ORF">LSAA_12015</name>
</gene>
<dbReference type="GO" id="GO:0045174">
    <property type="term" value="F:glutathione dehydrogenase (ascorbate) activity"/>
    <property type="evidence" value="ECO:0007669"/>
    <property type="project" value="UniProtKB-EC"/>
</dbReference>
<dbReference type="EC" id="2.5.1.18" evidence="5"/>
<dbReference type="PANTHER" id="PTHR44420:SF2">
    <property type="entry name" value="GLUTATHIONE S-TRANSFERASE DHAR2-RELATED"/>
    <property type="match status" value="1"/>
</dbReference>
<dbReference type="EC" id="1.8.5.1" evidence="5"/>
<dbReference type="Pfam" id="PF13417">
    <property type="entry name" value="GST_N_3"/>
    <property type="match status" value="1"/>
</dbReference>